<dbReference type="PANTHER" id="PTHR33840">
    <property type="match status" value="1"/>
</dbReference>
<evidence type="ECO:0000313" key="2">
    <source>
        <dbReference type="EMBL" id="MCS0658179.1"/>
    </source>
</evidence>
<dbReference type="Proteomes" id="UP001204621">
    <property type="component" value="Unassembled WGS sequence"/>
</dbReference>
<accession>A0ABT2CW59</accession>
<feature type="domain" description="T6SS Phospholipase effector Tle1-like catalytic" evidence="1">
    <location>
        <begin position="292"/>
        <end position="408"/>
    </location>
</feature>
<reference evidence="2 3" key="1">
    <citation type="submission" date="2022-08" db="EMBL/GenBank/DDBJ databases">
        <title>Reclassification of Massilia species as members of the genera Telluria, Duganella, Pseudoduganella, Mokoshia gen. nov. and Zemynaea gen. nov. using orthogonal and non-orthogonal genome-based approaches.</title>
        <authorList>
            <person name="Bowman J.P."/>
        </authorList>
    </citation>
    <scope>NUCLEOTIDE SEQUENCE [LARGE SCALE GENOMIC DNA]</scope>
    <source>
        <strain evidence="2 3">JCM 31606</strain>
    </source>
</reference>
<evidence type="ECO:0000313" key="3">
    <source>
        <dbReference type="Proteomes" id="UP001204621"/>
    </source>
</evidence>
<dbReference type="PANTHER" id="PTHR33840:SF1">
    <property type="entry name" value="TLE1 PHOSPHOLIPASE DOMAIN-CONTAINING PROTEIN"/>
    <property type="match status" value="1"/>
</dbReference>
<dbReference type="InterPro" id="IPR018712">
    <property type="entry name" value="Tle1-like_cat"/>
</dbReference>
<dbReference type="RefSeq" id="WP_258811367.1">
    <property type="nucleotide sequence ID" value="NZ_JANUGU010000002.1"/>
</dbReference>
<protein>
    <submittedName>
        <fullName evidence="2">DUF2235 domain-containing protein</fullName>
    </submittedName>
</protein>
<name>A0ABT2CW59_9BURK</name>
<dbReference type="EMBL" id="JANUGU010000002">
    <property type="protein sequence ID" value="MCS0658179.1"/>
    <property type="molecule type" value="Genomic_DNA"/>
</dbReference>
<gene>
    <name evidence="2" type="ORF">NX778_08895</name>
</gene>
<keyword evidence="3" id="KW-1185">Reference proteome</keyword>
<proteinExistence type="predicted"/>
<comment type="caution">
    <text evidence="2">The sequence shown here is derived from an EMBL/GenBank/DDBJ whole genome shotgun (WGS) entry which is preliminary data.</text>
</comment>
<evidence type="ECO:0000259" key="1">
    <source>
        <dbReference type="Pfam" id="PF09994"/>
    </source>
</evidence>
<dbReference type="Pfam" id="PF09994">
    <property type="entry name" value="T6SS_Tle1-like_cat"/>
    <property type="match status" value="1"/>
</dbReference>
<sequence>MSALLSPAIGAAFKYSSDRNQFFSTDRRKVLTALELREKPTLGTPSESCKTNLFFGFFFDGTRNNYRQAEATKDHSNVARLYDCFPGLSVPGVLPAYTDWHYRAKEYTHFFKVYVPGVASPFPDVGDSGKDGDATAGAAGGRLGERRIIWALAQAINNVHRYFLKAPLLIASDLDRLFRNTSLTREARAAMDGETAAQVPERIRYRIGRTREEFKVVLSQLQAAVALHCPDPVTGKPRKIDPGTVKTIYISTFGFSRGATEARVFTNWLQSLCRLDAELRGRPGEMSLGGFHVEFDFLGLFDTVASVGLANSTNWWDGHAAWADAEDSLRVPSGLKCLHLVAAHELRRSFPVDSIAVNGVLSAGHEEIVMPGVHSDVGCGYCPCEQGKGSDANGDDMLSRIPLLMMYKSARINGAPLKLEFASETVKGRFALSDRTIETFNSYIATCKETSGPIHRIMREQARKQMEWRLARRVDGPSPVHKIPGFARASTLHQNDIYSAGLEFDEEIARFEDWLRKRGDFFTPATQPPGFNNNRDAEWEEIATWWRKWKKPSVEVLRFFDDYVHDSRASFKCLGDADNERDLKELLNKWVQLRHQRLPVLAGKADYSQPSSALTQEQERAADEYARTGKIPRMVNGGREPFRGVEAGYLRYRKVYGGSDGLLLS</sequence>
<organism evidence="2 3">
    <name type="scientific">Massilia terrae</name>
    <dbReference type="NCBI Taxonomy" id="1811224"/>
    <lineage>
        <taxon>Bacteria</taxon>
        <taxon>Pseudomonadati</taxon>
        <taxon>Pseudomonadota</taxon>
        <taxon>Betaproteobacteria</taxon>
        <taxon>Burkholderiales</taxon>
        <taxon>Oxalobacteraceae</taxon>
        <taxon>Telluria group</taxon>
        <taxon>Massilia</taxon>
    </lineage>
</organism>